<organism evidence="1 2">
    <name type="scientific">Orbus hercynius</name>
    <dbReference type="NCBI Taxonomy" id="593135"/>
    <lineage>
        <taxon>Bacteria</taxon>
        <taxon>Pseudomonadati</taxon>
        <taxon>Pseudomonadota</taxon>
        <taxon>Gammaproteobacteria</taxon>
        <taxon>Orbales</taxon>
        <taxon>Orbaceae</taxon>
        <taxon>Orbus</taxon>
    </lineage>
</organism>
<reference evidence="1 2" key="1">
    <citation type="submission" date="2018-10" db="EMBL/GenBank/DDBJ databases">
        <title>Genomic Encyclopedia of Type Strains, Phase IV (KMG-IV): sequencing the most valuable type-strain genomes for metagenomic binning, comparative biology and taxonomic classification.</title>
        <authorList>
            <person name="Goeker M."/>
        </authorList>
    </citation>
    <scope>NUCLEOTIDE SEQUENCE [LARGE SCALE GENOMIC DNA]</scope>
    <source>
        <strain evidence="1 2">DSM 22228</strain>
    </source>
</reference>
<dbReference type="OrthoDB" id="6448035at2"/>
<gene>
    <name evidence="1" type="ORF">DES39_0524</name>
</gene>
<evidence type="ECO:0000313" key="2">
    <source>
        <dbReference type="Proteomes" id="UP000278542"/>
    </source>
</evidence>
<dbReference type="EMBL" id="RBWY01000001">
    <property type="protein sequence ID" value="RKS87304.1"/>
    <property type="molecule type" value="Genomic_DNA"/>
</dbReference>
<protein>
    <submittedName>
        <fullName evidence="1">Uncharacterized protein</fullName>
    </submittedName>
</protein>
<accession>A0A495RJ43</accession>
<dbReference type="RefSeq" id="WP_121144205.1">
    <property type="nucleotide sequence ID" value="NZ_RBWY01000001.1"/>
</dbReference>
<evidence type="ECO:0000313" key="1">
    <source>
        <dbReference type="EMBL" id="RKS87304.1"/>
    </source>
</evidence>
<comment type="caution">
    <text evidence="1">The sequence shown here is derived from an EMBL/GenBank/DDBJ whole genome shotgun (WGS) entry which is preliminary data.</text>
</comment>
<name>A0A495RJ43_9GAMM</name>
<dbReference type="Proteomes" id="UP000278542">
    <property type="component" value="Unassembled WGS sequence"/>
</dbReference>
<sequence>MTRAKSELVEYKKDRENGSRIWVYELSHSNKETTLRQDFIINLDKFGRFKLDVKFDDFPELSTKKENAKKMADWLMRLSLAIRSGVKEGVFND</sequence>
<keyword evidence="2" id="KW-1185">Reference proteome</keyword>
<proteinExistence type="predicted"/>
<dbReference type="AlphaFoldDB" id="A0A495RJ43"/>